<protein>
    <submittedName>
        <fullName evidence="1">Uncharacterized protein</fullName>
    </submittedName>
</protein>
<comment type="caution">
    <text evidence="1">The sequence shown here is derived from an EMBL/GenBank/DDBJ whole genome shotgun (WGS) entry which is preliminary data.</text>
</comment>
<evidence type="ECO:0000313" key="1">
    <source>
        <dbReference type="EMBL" id="GKV01205.1"/>
    </source>
</evidence>
<organism evidence="1 2">
    <name type="scientific">Rubroshorea leprosula</name>
    <dbReference type="NCBI Taxonomy" id="152421"/>
    <lineage>
        <taxon>Eukaryota</taxon>
        <taxon>Viridiplantae</taxon>
        <taxon>Streptophyta</taxon>
        <taxon>Embryophyta</taxon>
        <taxon>Tracheophyta</taxon>
        <taxon>Spermatophyta</taxon>
        <taxon>Magnoliopsida</taxon>
        <taxon>eudicotyledons</taxon>
        <taxon>Gunneridae</taxon>
        <taxon>Pentapetalae</taxon>
        <taxon>rosids</taxon>
        <taxon>malvids</taxon>
        <taxon>Malvales</taxon>
        <taxon>Dipterocarpaceae</taxon>
        <taxon>Rubroshorea</taxon>
    </lineage>
</organism>
<evidence type="ECO:0000313" key="2">
    <source>
        <dbReference type="Proteomes" id="UP001054252"/>
    </source>
</evidence>
<gene>
    <name evidence="1" type="ORF">SLEP1_g13776</name>
</gene>
<sequence length="59" mass="6943">MSQVSRPPWRSVVKRVIQFTFTVACEEPRSSTAFRNLKQTTIVLPPTPRNIWSYSFRLM</sequence>
<keyword evidence="2" id="KW-1185">Reference proteome</keyword>
<accession>A0AAV5IRM5</accession>
<proteinExistence type="predicted"/>
<reference evidence="1 2" key="1">
    <citation type="journal article" date="2021" name="Commun. Biol.">
        <title>The genome of Shorea leprosula (Dipterocarpaceae) highlights the ecological relevance of drought in aseasonal tropical rainforests.</title>
        <authorList>
            <person name="Ng K.K.S."/>
            <person name="Kobayashi M.J."/>
            <person name="Fawcett J.A."/>
            <person name="Hatakeyama M."/>
            <person name="Paape T."/>
            <person name="Ng C.H."/>
            <person name="Ang C.C."/>
            <person name="Tnah L.H."/>
            <person name="Lee C.T."/>
            <person name="Nishiyama T."/>
            <person name="Sese J."/>
            <person name="O'Brien M.J."/>
            <person name="Copetti D."/>
            <person name="Mohd Noor M.I."/>
            <person name="Ong R.C."/>
            <person name="Putra M."/>
            <person name="Sireger I.Z."/>
            <person name="Indrioko S."/>
            <person name="Kosugi Y."/>
            <person name="Izuno A."/>
            <person name="Isagi Y."/>
            <person name="Lee S.L."/>
            <person name="Shimizu K.K."/>
        </authorList>
    </citation>
    <scope>NUCLEOTIDE SEQUENCE [LARGE SCALE GENOMIC DNA]</scope>
    <source>
        <strain evidence="1">214</strain>
    </source>
</reference>
<dbReference type="AlphaFoldDB" id="A0AAV5IRM5"/>
<name>A0AAV5IRM5_9ROSI</name>
<dbReference type="EMBL" id="BPVZ01000016">
    <property type="protein sequence ID" value="GKV01205.1"/>
    <property type="molecule type" value="Genomic_DNA"/>
</dbReference>
<dbReference type="Proteomes" id="UP001054252">
    <property type="component" value="Unassembled WGS sequence"/>
</dbReference>